<dbReference type="InterPro" id="IPR039420">
    <property type="entry name" value="WalR-like"/>
</dbReference>
<dbReference type="GO" id="GO:0032993">
    <property type="term" value="C:protein-DNA complex"/>
    <property type="evidence" value="ECO:0007669"/>
    <property type="project" value="TreeGrafter"/>
</dbReference>
<evidence type="ECO:0000256" key="9">
    <source>
        <dbReference type="PROSITE-ProRule" id="PRU01091"/>
    </source>
</evidence>
<dbReference type="Pfam" id="PF00072">
    <property type="entry name" value="Response_reg"/>
    <property type="match status" value="1"/>
</dbReference>
<dbReference type="AlphaFoldDB" id="A0A1M5WX73"/>
<protein>
    <recommendedName>
        <fullName evidence="1">Stage 0 sporulation protein A homolog</fullName>
    </recommendedName>
</protein>
<evidence type="ECO:0000256" key="7">
    <source>
        <dbReference type="ARBA" id="ARBA00024867"/>
    </source>
</evidence>
<dbReference type="InterPro" id="IPR011006">
    <property type="entry name" value="CheY-like_superfamily"/>
</dbReference>
<evidence type="ECO:0000256" key="5">
    <source>
        <dbReference type="ARBA" id="ARBA00023125"/>
    </source>
</evidence>
<evidence type="ECO:0000313" key="13">
    <source>
        <dbReference type="Proteomes" id="UP000184447"/>
    </source>
</evidence>
<evidence type="ECO:0000313" key="12">
    <source>
        <dbReference type="EMBL" id="SHH92199.1"/>
    </source>
</evidence>
<dbReference type="OrthoDB" id="9790454at2"/>
<evidence type="ECO:0000259" key="11">
    <source>
        <dbReference type="PROSITE" id="PS51755"/>
    </source>
</evidence>
<evidence type="ECO:0000256" key="3">
    <source>
        <dbReference type="ARBA" id="ARBA00023012"/>
    </source>
</evidence>
<dbReference type="GO" id="GO:0000976">
    <property type="term" value="F:transcription cis-regulatory region binding"/>
    <property type="evidence" value="ECO:0007669"/>
    <property type="project" value="TreeGrafter"/>
</dbReference>
<evidence type="ECO:0000256" key="6">
    <source>
        <dbReference type="ARBA" id="ARBA00023163"/>
    </source>
</evidence>
<dbReference type="SMART" id="SM00862">
    <property type="entry name" value="Trans_reg_C"/>
    <property type="match status" value="1"/>
</dbReference>
<keyword evidence="2 8" id="KW-0597">Phosphoprotein</keyword>
<dbReference type="Gene3D" id="3.40.50.2300">
    <property type="match status" value="1"/>
</dbReference>
<evidence type="ECO:0000256" key="1">
    <source>
        <dbReference type="ARBA" id="ARBA00018672"/>
    </source>
</evidence>
<dbReference type="GO" id="GO:0000156">
    <property type="term" value="F:phosphorelay response regulator activity"/>
    <property type="evidence" value="ECO:0007669"/>
    <property type="project" value="TreeGrafter"/>
</dbReference>
<name>A0A1M5WX73_9CLOT</name>
<accession>A0A1M5WX73</accession>
<dbReference type="PROSITE" id="PS51755">
    <property type="entry name" value="OMPR_PHOB"/>
    <property type="match status" value="1"/>
</dbReference>
<dbReference type="FunFam" id="3.40.50.2300:FF:000001">
    <property type="entry name" value="DNA-binding response regulator PhoB"/>
    <property type="match status" value="1"/>
</dbReference>
<dbReference type="InterPro" id="IPR001789">
    <property type="entry name" value="Sig_transdc_resp-reg_receiver"/>
</dbReference>
<evidence type="ECO:0000256" key="2">
    <source>
        <dbReference type="ARBA" id="ARBA00022553"/>
    </source>
</evidence>
<evidence type="ECO:0000256" key="4">
    <source>
        <dbReference type="ARBA" id="ARBA00023015"/>
    </source>
</evidence>
<feature type="DNA-binding region" description="OmpR/PhoB-type" evidence="9">
    <location>
        <begin position="128"/>
        <end position="226"/>
    </location>
</feature>
<dbReference type="PANTHER" id="PTHR48111:SF22">
    <property type="entry name" value="REGULATOR OF RPOS"/>
    <property type="match status" value="1"/>
</dbReference>
<dbReference type="STRING" id="1121316.SAMN02745207_03192"/>
<sequence>MTTKDLLIVEDDKAILRILELEFEYEGYTFDTASDGRKALELFEKNNYALILLDLMLPHINGMEVCRKIRKHSPVPIIMVTAKRDLTDRVIGLDMGADDYITKPFEMEELLARVRSSLRRSKMDNVDLAKIKIKDLSINILTREVSKQGESIELTKKEYELLEYLANNKGIVLTRDQIINKVWGYNFVGDTNILDVYIKYLRNKIDYPYNTKLIQTVRGVGYTIKERKDEMG</sequence>
<keyword evidence="13" id="KW-1185">Reference proteome</keyword>
<comment type="function">
    <text evidence="7">May play the central regulatory role in sporulation. It may be an element of the effector pathway responsible for the activation of sporulation genes in response to nutritional stress. Spo0A may act in concert with spo0H (a sigma factor) to control the expression of some genes that are critical to the sporulation process.</text>
</comment>
<feature type="domain" description="Response regulatory" evidence="10">
    <location>
        <begin position="5"/>
        <end position="118"/>
    </location>
</feature>
<organism evidence="12 13">
    <name type="scientific">Clostridium grantii DSM 8605</name>
    <dbReference type="NCBI Taxonomy" id="1121316"/>
    <lineage>
        <taxon>Bacteria</taxon>
        <taxon>Bacillati</taxon>
        <taxon>Bacillota</taxon>
        <taxon>Clostridia</taxon>
        <taxon>Eubacteriales</taxon>
        <taxon>Clostridiaceae</taxon>
        <taxon>Clostridium</taxon>
    </lineage>
</organism>
<keyword evidence="4" id="KW-0805">Transcription regulation</keyword>
<dbReference type="InterPro" id="IPR001867">
    <property type="entry name" value="OmpR/PhoB-type_DNA-bd"/>
</dbReference>
<evidence type="ECO:0000256" key="8">
    <source>
        <dbReference type="PROSITE-ProRule" id="PRU00169"/>
    </source>
</evidence>
<keyword evidence="6" id="KW-0804">Transcription</keyword>
<dbReference type="FunFam" id="1.10.10.10:FF:000005">
    <property type="entry name" value="Two-component system response regulator"/>
    <property type="match status" value="1"/>
</dbReference>
<dbReference type="SMART" id="SM00448">
    <property type="entry name" value="REC"/>
    <property type="match status" value="1"/>
</dbReference>
<evidence type="ECO:0000259" key="10">
    <source>
        <dbReference type="PROSITE" id="PS50110"/>
    </source>
</evidence>
<dbReference type="PROSITE" id="PS50110">
    <property type="entry name" value="RESPONSE_REGULATORY"/>
    <property type="match status" value="1"/>
</dbReference>
<dbReference type="InterPro" id="IPR036388">
    <property type="entry name" value="WH-like_DNA-bd_sf"/>
</dbReference>
<keyword evidence="5 9" id="KW-0238">DNA-binding</keyword>
<gene>
    <name evidence="12" type="ORF">SAMN02745207_03192</name>
</gene>
<dbReference type="SUPFAM" id="SSF52172">
    <property type="entry name" value="CheY-like"/>
    <property type="match status" value="1"/>
</dbReference>
<feature type="modified residue" description="4-aspartylphosphate" evidence="8">
    <location>
        <position position="54"/>
    </location>
</feature>
<feature type="domain" description="OmpR/PhoB-type" evidence="11">
    <location>
        <begin position="128"/>
        <end position="226"/>
    </location>
</feature>
<dbReference type="RefSeq" id="WP_073339527.1">
    <property type="nucleotide sequence ID" value="NZ_FQXM01000021.1"/>
</dbReference>
<dbReference type="EMBL" id="FQXM01000021">
    <property type="protein sequence ID" value="SHH92199.1"/>
    <property type="molecule type" value="Genomic_DNA"/>
</dbReference>
<reference evidence="12 13" key="1">
    <citation type="submission" date="2016-11" db="EMBL/GenBank/DDBJ databases">
        <authorList>
            <person name="Jaros S."/>
            <person name="Januszkiewicz K."/>
            <person name="Wedrychowicz H."/>
        </authorList>
    </citation>
    <scope>NUCLEOTIDE SEQUENCE [LARGE SCALE GENOMIC DNA]</scope>
    <source>
        <strain evidence="12 13">DSM 8605</strain>
    </source>
</reference>
<dbReference type="PANTHER" id="PTHR48111">
    <property type="entry name" value="REGULATOR OF RPOS"/>
    <property type="match status" value="1"/>
</dbReference>
<dbReference type="Gene3D" id="1.10.10.10">
    <property type="entry name" value="Winged helix-like DNA-binding domain superfamily/Winged helix DNA-binding domain"/>
    <property type="match status" value="1"/>
</dbReference>
<dbReference type="Proteomes" id="UP000184447">
    <property type="component" value="Unassembled WGS sequence"/>
</dbReference>
<dbReference type="GO" id="GO:0006355">
    <property type="term" value="P:regulation of DNA-templated transcription"/>
    <property type="evidence" value="ECO:0007669"/>
    <property type="project" value="InterPro"/>
</dbReference>
<dbReference type="Gene3D" id="6.10.250.690">
    <property type="match status" value="1"/>
</dbReference>
<dbReference type="CDD" id="cd00383">
    <property type="entry name" value="trans_reg_C"/>
    <property type="match status" value="1"/>
</dbReference>
<proteinExistence type="predicted"/>
<keyword evidence="3" id="KW-0902">Two-component regulatory system</keyword>
<dbReference type="Pfam" id="PF00486">
    <property type="entry name" value="Trans_reg_C"/>
    <property type="match status" value="1"/>
</dbReference>
<dbReference type="GO" id="GO:0005829">
    <property type="term" value="C:cytosol"/>
    <property type="evidence" value="ECO:0007669"/>
    <property type="project" value="TreeGrafter"/>
</dbReference>
<dbReference type="CDD" id="cd17574">
    <property type="entry name" value="REC_OmpR"/>
    <property type="match status" value="1"/>
</dbReference>